<sequence length="169" mass="18183">MYPRLLCYAVLVCGLATSVSAADLAMPEGPVILRVSGAISATNTPDGEAVFDRAMLDALPQEDFTTGTVWTEGTNHFSGVPLSDLLGLVGANGKMLKLVALNDYAVEIPVADIDPKAPIIASHLDGEEMSVRDKGPLWLVFPFDDNPAYRSEVTYSQSIWQLAKIEVED</sequence>
<keyword evidence="3" id="KW-1185">Reference proteome</keyword>
<dbReference type="EMBL" id="VHLG01000010">
    <property type="protein sequence ID" value="TPW29112.1"/>
    <property type="molecule type" value="Genomic_DNA"/>
</dbReference>
<organism evidence="2 3">
    <name type="scientific">Martelella alba</name>
    <dbReference type="NCBI Taxonomy" id="2590451"/>
    <lineage>
        <taxon>Bacteria</taxon>
        <taxon>Pseudomonadati</taxon>
        <taxon>Pseudomonadota</taxon>
        <taxon>Alphaproteobacteria</taxon>
        <taxon>Hyphomicrobiales</taxon>
        <taxon>Aurantimonadaceae</taxon>
        <taxon>Martelella</taxon>
    </lineage>
</organism>
<dbReference type="RefSeq" id="WP_141149788.1">
    <property type="nucleotide sequence ID" value="NZ_VHLG01000010.1"/>
</dbReference>
<gene>
    <name evidence="2" type="ORF">FJU08_14770</name>
</gene>
<accession>A0A506U437</accession>
<dbReference type="Proteomes" id="UP000318801">
    <property type="component" value="Unassembled WGS sequence"/>
</dbReference>
<keyword evidence="1" id="KW-0732">Signal</keyword>
<comment type="caution">
    <text evidence="2">The sequence shown here is derived from an EMBL/GenBank/DDBJ whole genome shotgun (WGS) entry which is preliminary data.</text>
</comment>
<dbReference type="Gene3D" id="3.90.420.10">
    <property type="entry name" value="Oxidoreductase, molybdopterin-binding domain"/>
    <property type="match status" value="1"/>
</dbReference>
<dbReference type="AlphaFoldDB" id="A0A506U437"/>
<proteinExistence type="predicted"/>
<feature type="signal peptide" evidence="1">
    <location>
        <begin position="1"/>
        <end position="21"/>
    </location>
</feature>
<dbReference type="OrthoDB" id="9798763at2"/>
<evidence type="ECO:0000313" key="2">
    <source>
        <dbReference type="EMBL" id="TPW29112.1"/>
    </source>
</evidence>
<protein>
    <submittedName>
        <fullName evidence="2">Oxidoreductase</fullName>
    </submittedName>
</protein>
<name>A0A506U437_9HYPH</name>
<feature type="chain" id="PRO_5021506218" evidence="1">
    <location>
        <begin position="22"/>
        <end position="169"/>
    </location>
</feature>
<evidence type="ECO:0000256" key="1">
    <source>
        <dbReference type="SAM" id="SignalP"/>
    </source>
</evidence>
<evidence type="ECO:0000313" key="3">
    <source>
        <dbReference type="Proteomes" id="UP000318801"/>
    </source>
</evidence>
<reference evidence="2 3" key="1">
    <citation type="submission" date="2019-06" db="EMBL/GenBank/DDBJ databases">
        <authorList>
            <person name="Li M."/>
        </authorList>
    </citation>
    <scope>NUCLEOTIDE SEQUENCE [LARGE SCALE GENOMIC DNA]</scope>
    <source>
        <strain evidence="2 3">BGMRC2036</strain>
    </source>
</reference>
<dbReference type="InterPro" id="IPR036374">
    <property type="entry name" value="OxRdtase_Mopterin-bd_sf"/>
</dbReference>
<dbReference type="SUPFAM" id="SSF56524">
    <property type="entry name" value="Oxidoreductase molybdopterin-binding domain"/>
    <property type="match status" value="1"/>
</dbReference>